<name>A0A5C6B512_9BACT</name>
<evidence type="ECO:0000313" key="2">
    <source>
        <dbReference type="EMBL" id="TWU06366.1"/>
    </source>
</evidence>
<proteinExistence type="predicted"/>
<comment type="caution">
    <text evidence="2">The sequence shown here is derived from an EMBL/GenBank/DDBJ whole genome shotgun (WGS) entry which is preliminary data.</text>
</comment>
<evidence type="ECO:0000256" key="1">
    <source>
        <dbReference type="SAM" id="SignalP"/>
    </source>
</evidence>
<keyword evidence="3" id="KW-1185">Reference proteome</keyword>
<feature type="signal peptide" evidence="1">
    <location>
        <begin position="1"/>
        <end position="20"/>
    </location>
</feature>
<organism evidence="2 3">
    <name type="scientific">Stieleria varia</name>
    <dbReference type="NCBI Taxonomy" id="2528005"/>
    <lineage>
        <taxon>Bacteria</taxon>
        <taxon>Pseudomonadati</taxon>
        <taxon>Planctomycetota</taxon>
        <taxon>Planctomycetia</taxon>
        <taxon>Pirellulales</taxon>
        <taxon>Pirellulaceae</taxon>
        <taxon>Stieleria</taxon>
    </lineage>
</organism>
<sequence precursor="true">MRFSLAVGALLIAGTQTLSAQDPGVIKFKIQDEQSRSLPCRIHLFDEQGESVKVDRFPYWNNHFVCPGTADVAVPPGRYSWQIERGPEHSRLSGDAFVQSGKTTDVSKTLRRIANLKEEGWVGGDLHVHRPITEIKELMLAEDLHFAPVIGWWNTPAPDAIVVEQTEFRFDEDRIYCSQAGEDEREGGALLYFGLNKQLDLSVQSREFPSPMQFVEQARQQNQGVWVDVEKPFWWDMPTWLASGNMNSMGLAHNHMHRTSVLNNEAWGRPRDSKRLPGPHGNGLWSQEIYYHLLNTGIRIPPSAGSASGVLPNPVGYNRVYVHLADEPFTRDSWFAGLQAGRCFVTNGPLLRVAINDTWPGTVLALQEDALQVEISLQLTSNDPVSSVEVVHNGAVIKQIPCEELVDQPLNTSIAITEPGWILVRAIADVDHTFRFASTAPWYIESDSVKTRVSRTSTQFFLDWVNERIERVNANVPNAIQRDSVLRWHLQAREFWIRKRENANAK</sequence>
<dbReference type="Proteomes" id="UP000320176">
    <property type="component" value="Unassembled WGS sequence"/>
</dbReference>
<protein>
    <submittedName>
        <fullName evidence="2">Uncharacterized protein</fullName>
    </submittedName>
</protein>
<evidence type="ECO:0000313" key="3">
    <source>
        <dbReference type="Proteomes" id="UP000320176"/>
    </source>
</evidence>
<feature type="chain" id="PRO_5022978112" evidence="1">
    <location>
        <begin position="21"/>
        <end position="506"/>
    </location>
</feature>
<dbReference type="NCBIfam" id="NF038032">
    <property type="entry name" value="CehA_McbA_metalo"/>
    <property type="match status" value="1"/>
</dbReference>
<dbReference type="EMBL" id="SJPN01000002">
    <property type="protein sequence ID" value="TWU06366.1"/>
    <property type="molecule type" value="Genomic_DNA"/>
</dbReference>
<reference evidence="2 3" key="1">
    <citation type="submission" date="2019-02" db="EMBL/GenBank/DDBJ databases">
        <title>Deep-cultivation of Planctomycetes and their phenomic and genomic characterization uncovers novel biology.</title>
        <authorList>
            <person name="Wiegand S."/>
            <person name="Jogler M."/>
            <person name="Boedeker C."/>
            <person name="Pinto D."/>
            <person name="Vollmers J."/>
            <person name="Rivas-Marin E."/>
            <person name="Kohn T."/>
            <person name="Peeters S.H."/>
            <person name="Heuer A."/>
            <person name="Rast P."/>
            <person name="Oberbeckmann S."/>
            <person name="Bunk B."/>
            <person name="Jeske O."/>
            <person name="Meyerdierks A."/>
            <person name="Storesund J.E."/>
            <person name="Kallscheuer N."/>
            <person name="Luecker S."/>
            <person name="Lage O.M."/>
            <person name="Pohl T."/>
            <person name="Merkel B.J."/>
            <person name="Hornburger P."/>
            <person name="Mueller R.-W."/>
            <person name="Bruemmer F."/>
            <person name="Labrenz M."/>
            <person name="Spormann A.M."/>
            <person name="Op Den Camp H."/>
            <person name="Overmann J."/>
            <person name="Amann R."/>
            <person name="Jetten M.S.M."/>
            <person name="Mascher T."/>
            <person name="Medema M.H."/>
            <person name="Devos D.P."/>
            <person name="Kaster A.-K."/>
            <person name="Ovreas L."/>
            <person name="Rohde M."/>
            <person name="Galperin M.Y."/>
            <person name="Jogler C."/>
        </authorList>
    </citation>
    <scope>NUCLEOTIDE SEQUENCE [LARGE SCALE GENOMIC DNA]</scope>
    <source>
        <strain evidence="2 3">Pla52n</strain>
    </source>
</reference>
<accession>A0A5C6B512</accession>
<keyword evidence="1" id="KW-0732">Signal</keyword>
<gene>
    <name evidence="2" type="ORF">Pla52n_20870</name>
</gene>
<dbReference type="AlphaFoldDB" id="A0A5C6B512"/>